<sequence length="693" mass="75003">MSAGNAPPGPVVIFDADAIDLYDPPRTPPAVVDRESCAVADLVGQTRIAEVMSIIDAEATPELIARILDADPQQVLSALAWMTQAGVVDGGRIRDPELRRRLGHQMSIDTRKRLHGKAAVALHESGAPATTVAGHLSAAGSFGYPWAATVLRNAADDLLAMDQIGRAVEYLEAAYRATTEAGERAEISAKLVSVEWRVNPSPATRNFARLNTALQTGRLSASTLPAVVRYLLWHGRVDEARAVLDLVERDRAMSRGVPTAELAFLRSWIAYSYPELPKPRTTTQPAATVPEASCVQVIAANLLTGVLTDCAGETTVAAAHRVLSRHRLDSSTLDALTTALECLIYSGQLEIAAAWCDTLLAEAAARCSPTWQSIFAGLRSEIALRQGDLAAAVRLAMAALNYVPAANLGTSIGRALSSCVLALTAAGRYDEARAQLDREVPLTLFDSRFALPYLRARGHYSLAMSKFDDALLDFQVCGSMMRRWRMDIPGLLPWRNDVAKAYLLAGDQRRARAFVTMHLDLLGDPGRHESGAVSLRLLAAMEADPRAELRLLRRAETIARSGHDRHELAVVLADLARAHESIGERDRARSVEQTALRLAGECGAGPVRDRLIGDRTAPSGTPSENTGAPPDVGSLSAAERRVAELAAGGSGNREIARRLGITTSTVEQHLTRVYRKLRVRRRTELRFLLRKPL</sequence>
<dbReference type="PANTHER" id="PTHR43214:SF42">
    <property type="entry name" value="TRANSCRIPTIONAL REGULATORY PROTEIN DESR"/>
    <property type="match status" value="1"/>
</dbReference>
<name>A0ABX8RG72_NOCIO</name>
<dbReference type="RefSeq" id="WP_218469244.1">
    <property type="nucleotide sequence ID" value="NZ_BAABJN010000008.1"/>
</dbReference>
<organism evidence="4 5">
    <name type="scientific">Nocardia iowensis</name>
    <dbReference type="NCBI Taxonomy" id="204891"/>
    <lineage>
        <taxon>Bacteria</taxon>
        <taxon>Bacillati</taxon>
        <taxon>Actinomycetota</taxon>
        <taxon>Actinomycetes</taxon>
        <taxon>Mycobacteriales</taxon>
        <taxon>Nocardiaceae</taxon>
        <taxon>Nocardia</taxon>
    </lineage>
</organism>
<dbReference type="InterPro" id="IPR039420">
    <property type="entry name" value="WalR-like"/>
</dbReference>
<evidence type="ECO:0000259" key="3">
    <source>
        <dbReference type="PROSITE" id="PS50043"/>
    </source>
</evidence>
<evidence type="ECO:0000313" key="4">
    <source>
        <dbReference type="EMBL" id="QXN88361.1"/>
    </source>
</evidence>
<dbReference type="Proteomes" id="UP000694257">
    <property type="component" value="Chromosome"/>
</dbReference>
<feature type="region of interest" description="Disordered" evidence="2">
    <location>
        <begin position="607"/>
        <end position="633"/>
    </location>
</feature>
<evidence type="ECO:0000313" key="5">
    <source>
        <dbReference type="Proteomes" id="UP000694257"/>
    </source>
</evidence>
<evidence type="ECO:0000256" key="1">
    <source>
        <dbReference type="ARBA" id="ARBA00023125"/>
    </source>
</evidence>
<dbReference type="PANTHER" id="PTHR43214">
    <property type="entry name" value="TWO-COMPONENT RESPONSE REGULATOR"/>
    <property type="match status" value="1"/>
</dbReference>
<dbReference type="CDD" id="cd06170">
    <property type="entry name" value="LuxR_C_like"/>
    <property type="match status" value="1"/>
</dbReference>
<reference evidence="4 5" key="1">
    <citation type="submission" date="2021-07" db="EMBL/GenBank/DDBJ databases">
        <title>Whole Genome Sequence of Nocardia Iowensis.</title>
        <authorList>
            <person name="Lamm A."/>
            <person name="Collins-Fairclough A.M."/>
            <person name="Bunk B."/>
            <person name="Sproer C."/>
        </authorList>
    </citation>
    <scope>NUCLEOTIDE SEQUENCE [LARGE SCALE GENOMIC DNA]</scope>
    <source>
        <strain evidence="4 5">NRRL 5646</strain>
    </source>
</reference>
<feature type="domain" description="HTH luxR-type" evidence="3">
    <location>
        <begin position="628"/>
        <end position="693"/>
    </location>
</feature>
<accession>A0ABX8RG72</accession>
<dbReference type="PROSITE" id="PS00622">
    <property type="entry name" value="HTH_LUXR_1"/>
    <property type="match status" value="1"/>
</dbReference>
<dbReference type="SMART" id="SM00421">
    <property type="entry name" value="HTH_LUXR"/>
    <property type="match status" value="1"/>
</dbReference>
<protein>
    <submittedName>
        <fullName evidence="4">LuxR C-terminal-related transcriptional regulator</fullName>
    </submittedName>
</protein>
<dbReference type="EMBL" id="CP078145">
    <property type="protein sequence ID" value="QXN88361.1"/>
    <property type="molecule type" value="Genomic_DNA"/>
</dbReference>
<evidence type="ECO:0000256" key="2">
    <source>
        <dbReference type="SAM" id="MobiDB-lite"/>
    </source>
</evidence>
<keyword evidence="1" id="KW-0238">DNA-binding</keyword>
<dbReference type="Pfam" id="PF00196">
    <property type="entry name" value="GerE"/>
    <property type="match status" value="1"/>
</dbReference>
<gene>
    <name evidence="4" type="ORF">KV110_22435</name>
</gene>
<proteinExistence type="predicted"/>
<dbReference type="InterPro" id="IPR000792">
    <property type="entry name" value="Tscrpt_reg_LuxR_C"/>
</dbReference>
<dbReference type="PROSITE" id="PS50043">
    <property type="entry name" value="HTH_LUXR_2"/>
    <property type="match status" value="1"/>
</dbReference>
<keyword evidence="5" id="KW-1185">Reference proteome</keyword>